<protein>
    <submittedName>
        <fullName evidence="1">Uncharacterized protein</fullName>
    </submittedName>
</protein>
<dbReference type="EMBL" id="BTGU01000001">
    <property type="protein sequence ID" value="GMN26460.1"/>
    <property type="molecule type" value="Genomic_DNA"/>
</dbReference>
<accession>A0AA87Z8A1</accession>
<dbReference type="Proteomes" id="UP001187192">
    <property type="component" value="Unassembled WGS sequence"/>
</dbReference>
<keyword evidence="2" id="KW-1185">Reference proteome</keyword>
<comment type="caution">
    <text evidence="1">The sequence shown here is derived from an EMBL/GenBank/DDBJ whole genome shotgun (WGS) entry which is preliminary data.</text>
</comment>
<organism evidence="1 2">
    <name type="scientific">Ficus carica</name>
    <name type="common">Common fig</name>
    <dbReference type="NCBI Taxonomy" id="3494"/>
    <lineage>
        <taxon>Eukaryota</taxon>
        <taxon>Viridiplantae</taxon>
        <taxon>Streptophyta</taxon>
        <taxon>Embryophyta</taxon>
        <taxon>Tracheophyta</taxon>
        <taxon>Spermatophyta</taxon>
        <taxon>Magnoliopsida</taxon>
        <taxon>eudicotyledons</taxon>
        <taxon>Gunneridae</taxon>
        <taxon>Pentapetalae</taxon>
        <taxon>rosids</taxon>
        <taxon>fabids</taxon>
        <taxon>Rosales</taxon>
        <taxon>Moraceae</taxon>
        <taxon>Ficeae</taxon>
        <taxon>Ficus</taxon>
    </lineage>
</organism>
<gene>
    <name evidence="1" type="ORF">TIFTF001_001318</name>
</gene>
<sequence>MPIGGEYLMVADLMLEGSRVWDKDKIENSLWPVDQELIRGIPLGNGDGGDKWAWHFDSKGLYKVRSGYMAIMESKRLESSSNANSDVTWWRKMWSLPAVCVACFPQDSPDDGFLEL</sequence>
<dbReference type="AlphaFoldDB" id="A0AA87Z8A1"/>
<proteinExistence type="predicted"/>
<reference evidence="1" key="1">
    <citation type="submission" date="2023-07" db="EMBL/GenBank/DDBJ databases">
        <title>draft genome sequence of fig (Ficus carica).</title>
        <authorList>
            <person name="Takahashi T."/>
            <person name="Nishimura K."/>
        </authorList>
    </citation>
    <scope>NUCLEOTIDE SEQUENCE</scope>
</reference>
<name>A0AA87Z8A1_FICCA</name>
<evidence type="ECO:0000313" key="2">
    <source>
        <dbReference type="Proteomes" id="UP001187192"/>
    </source>
</evidence>
<evidence type="ECO:0000313" key="1">
    <source>
        <dbReference type="EMBL" id="GMN26460.1"/>
    </source>
</evidence>